<feature type="transmembrane region" description="Helical" evidence="2">
    <location>
        <begin position="62"/>
        <end position="82"/>
    </location>
</feature>
<keyword evidence="2" id="KW-1133">Transmembrane helix</keyword>
<dbReference type="RefSeq" id="WP_021075096.1">
    <property type="nucleotide sequence ID" value="NZ_FNPC01000002.1"/>
</dbReference>
<proteinExistence type="predicted"/>
<keyword evidence="4" id="KW-1185">Reference proteome</keyword>
<evidence type="ECO:0000313" key="3">
    <source>
        <dbReference type="EMBL" id="SDX93363.1"/>
    </source>
</evidence>
<keyword evidence="2" id="KW-0472">Membrane</keyword>
<accession>A0A1H3FQM2</accession>
<dbReference type="AlphaFoldDB" id="A0A1H3FQM2"/>
<keyword evidence="2" id="KW-0812">Transmembrane</keyword>
<feature type="region of interest" description="Disordered" evidence="1">
    <location>
        <begin position="1"/>
        <end position="38"/>
    </location>
</feature>
<evidence type="ECO:0000256" key="1">
    <source>
        <dbReference type="SAM" id="MobiDB-lite"/>
    </source>
</evidence>
<organism evidence="3 4">
    <name type="scientific">Halopenitus persicus</name>
    <dbReference type="NCBI Taxonomy" id="1048396"/>
    <lineage>
        <taxon>Archaea</taxon>
        <taxon>Methanobacteriati</taxon>
        <taxon>Methanobacteriota</taxon>
        <taxon>Stenosarchaea group</taxon>
        <taxon>Halobacteria</taxon>
        <taxon>Halobacteriales</taxon>
        <taxon>Haloferacaceae</taxon>
        <taxon>Halopenitus</taxon>
    </lineage>
</organism>
<dbReference type="EMBL" id="FNPC01000002">
    <property type="protein sequence ID" value="SDX93363.1"/>
    <property type="molecule type" value="Genomic_DNA"/>
</dbReference>
<dbReference type="OrthoDB" id="331120at2157"/>
<feature type="transmembrane region" description="Helical" evidence="2">
    <location>
        <begin position="88"/>
        <end position="107"/>
    </location>
</feature>
<dbReference type="Proteomes" id="UP000199079">
    <property type="component" value="Unassembled WGS sequence"/>
</dbReference>
<feature type="compositionally biased region" description="Acidic residues" evidence="1">
    <location>
        <begin position="1"/>
        <end position="11"/>
    </location>
</feature>
<evidence type="ECO:0000256" key="2">
    <source>
        <dbReference type="SAM" id="Phobius"/>
    </source>
</evidence>
<dbReference type="GeneID" id="43838727"/>
<reference evidence="4" key="1">
    <citation type="submission" date="2016-10" db="EMBL/GenBank/DDBJ databases">
        <authorList>
            <person name="Varghese N."/>
            <person name="Submissions S."/>
        </authorList>
    </citation>
    <scope>NUCLEOTIDE SEQUENCE [LARGE SCALE GENOMIC DNA]</scope>
    <source>
        <strain evidence="4">DC30,IBRC 10041,KCTC 4046</strain>
    </source>
</reference>
<protein>
    <submittedName>
        <fullName evidence="3">Uncharacterized protein</fullName>
    </submittedName>
</protein>
<name>A0A1H3FQM2_9EURY</name>
<gene>
    <name evidence="3" type="ORF">SAMN05216564_102173</name>
</gene>
<sequence length="108" mass="11451">MTSETDDADPDGSDRSAAANAGREGGHDSPETVDEPPELRIEELSLPQRVFVAAVQNPFRGALIALLFGLAFSFFIALWLVFPRIAAGFTVLALVVGGLIAAVLTLLR</sequence>
<evidence type="ECO:0000313" key="4">
    <source>
        <dbReference type="Proteomes" id="UP000199079"/>
    </source>
</evidence>